<proteinExistence type="predicted"/>
<dbReference type="Proteomes" id="UP000796761">
    <property type="component" value="Unassembled WGS sequence"/>
</dbReference>
<evidence type="ECO:0000313" key="2">
    <source>
        <dbReference type="Proteomes" id="UP000796761"/>
    </source>
</evidence>
<sequence length="61" mass="7113">MEALAALAPHHIPKVSTPEDKRNNFFFNLMCVVRLHNRVWSWRDHEGVSGDHIHGMLPYYA</sequence>
<name>A0A8K1FZA5_9PASS</name>
<dbReference type="EMBL" id="SWJQ01001243">
    <property type="protein sequence ID" value="TRZ08796.1"/>
    <property type="molecule type" value="Genomic_DNA"/>
</dbReference>
<evidence type="ECO:0000313" key="1">
    <source>
        <dbReference type="EMBL" id="TRZ08796.1"/>
    </source>
</evidence>
<gene>
    <name evidence="1" type="ORF">HGM15179_018306</name>
</gene>
<accession>A0A8K1FZA5</accession>
<comment type="caution">
    <text evidence="1">The sequence shown here is derived from an EMBL/GenBank/DDBJ whole genome shotgun (WGS) entry which is preliminary data.</text>
</comment>
<organism evidence="1 2">
    <name type="scientific">Zosterops borbonicus</name>
    <dbReference type="NCBI Taxonomy" id="364589"/>
    <lineage>
        <taxon>Eukaryota</taxon>
        <taxon>Metazoa</taxon>
        <taxon>Chordata</taxon>
        <taxon>Craniata</taxon>
        <taxon>Vertebrata</taxon>
        <taxon>Euteleostomi</taxon>
        <taxon>Archelosauria</taxon>
        <taxon>Archosauria</taxon>
        <taxon>Dinosauria</taxon>
        <taxon>Saurischia</taxon>
        <taxon>Theropoda</taxon>
        <taxon>Coelurosauria</taxon>
        <taxon>Aves</taxon>
        <taxon>Neognathae</taxon>
        <taxon>Neoaves</taxon>
        <taxon>Telluraves</taxon>
        <taxon>Australaves</taxon>
        <taxon>Passeriformes</taxon>
        <taxon>Sylvioidea</taxon>
        <taxon>Zosteropidae</taxon>
        <taxon>Zosterops</taxon>
    </lineage>
</organism>
<dbReference type="AlphaFoldDB" id="A0A8K1FZA5"/>
<keyword evidence="2" id="KW-1185">Reference proteome</keyword>
<reference evidence="1" key="1">
    <citation type="submission" date="2019-04" db="EMBL/GenBank/DDBJ databases">
        <title>Genome assembly of Zosterops borbonicus 15179.</title>
        <authorList>
            <person name="Leroy T."/>
            <person name="Anselmetti Y."/>
            <person name="Tilak M.-K."/>
            <person name="Nabholz B."/>
        </authorList>
    </citation>
    <scope>NUCLEOTIDE SEQUENCE</scope>
    <source>
        <strain evidence="1">HGM_15179</strain>
        <tissue evidence="1">Muscle</tissue>
    </source>
</reference>
<feature type="non-terminal residue" evidence="1">
    <location>
        <position position="1"/>
    </location>
</feature>
<protein>
    <submittedName>
        <fullName evidence="1">Uncharacterized protein</fullName>
    </submittedName>
</protein>